<dbReference type="GO" id="GO:0003864">
    <property type="term" value="F:3-methyl-2-oxobutanoate hydroxymethyltransferase activity"/>
    <property type="evidence" value="ECO:0007669"/>
    <property type="project" value="UniProtKB-EC"/>
</dbReference>
<keyword evidence="7" id="KW-1185">Reference proteome</keyword>
<dbReference type="EMBL" id="JAYMYR010000009">
    <property type="protein sequence ID" value="KAK7342388.1"/>
    <property type="molecule type" value="Genomic_DNA"/>
</dbReference>
<dbReference type="SUPFAM" id="SSF51621">
    <property type="entry name" value="Phosphoenolpyruvate/pyruvate domain"/>
    <property type="match status" value="1"/>
</dbReference>
<sequence length="168" mass="17992">MASLLRCFNNVPENTVYLGLTAQNSNKRVTLRHLREKHLSSQPITMVTAYDYPAAGHLDTTAIDICLVAAMVVHGHDTTLPIMLDEMLVHCRTVARGAKTPLLIGDLPFGTYESDPNQVAVDTAVWILKEGGMEAIKLEGGSPSRIVASKAIVEAGIAVMGHGLESGT</sequence>
<comment type="similarity">
    <text evidence="2">Belongs to the PanB family.</text>
</comment>
<dbReference type="GO" id="GO:0000287">
    <property type="term" value="F:magnesium ion binding"/>
    <property type="evidence" value="ECO:0007669"/>
    <property type="project" value="TreeGrafter"/>
</dbReference>
<comment type="caution">
    <text evidence="6">The sequence shown here is derived from an EMBL/GenBank/DDBJ whole genome shotgun (WGS) entry which is preliminary data.</text>
</comment>
<dbReference type="GO" id="GO:0005739">
    <property type="term" value="C:mitochondrion"/>
    <property type="evidence" value="ECO:0007669"/>
    <property type="project" value="TreeGrafter"/>
</dbReference>
<evidence type="ECO:0000313" key="7">
    <source>
        <dbReference type="Proteomes" id="UP001374584"/>
    </source>
</evidence>
<evidence type="ECO:0000256" key="5">
    <source>
        <dbReference type="ARBA" id="ARBA00049172"/>
    </source>
</evidence>
<dbReference type="InterPro" id="IPR040442">
    <property type="entry name" value="Pyrv_kinase-like_dom_sf"/>
</dbReference>
<evidence type="ECO:0000256" key="2">
    <source>
        <dbReference type="ARBA" id="ARBA00008676"/>
    </source>
</evidence>
<evidence type="ECO:0000256" key="1">
    <source>
        <dbReference type="ARBA" id="ARBA00005033"/>
    </source>
</evidence>
<dbReference type="InterPro" id="IPR015813">
    <property type="entry name" value="Pyrv/PenolPyrv_kinase-like_dom"/>
</dbReference>
<dbReference type="GO" id="GO:0015940">
    <property type="term" value="P:pantothenate biosynthetic process"/>
    <property type="evidence" value="ECO:0007669"/>
    <property type="project" value="InterPro"/>
</dbReference>
<reference evidence="6 7" key="1">
    <citation type="submission" date="2024-01" db="EMBL/GenBank/DDBJ databases">
        <title>The genomes of 5 underutilized Papilionoideae crops provide insights into root nodulation and disease resistanc.</title>
        <authorList>
            <person name="Jiang F."/>
        </authorList>
    </citation>
    <scope>NUCLEOTIDE SEQUENCE [LARGE SCALE GENOMIC DNA]</scope>
    <source>
        <strain evidence="6">JINMINGXINNONG_FW02</strain>
        <tissue evidence="6">Leaves</tissue>
    </source>
</reference>
<evidence type="ECO:0000256" key="3">
    <source>
        <dbReference type="ARBA" id="ARBA00012618"/>
    </source>
</evidence>
<proteinExistence type="inferred from homology"/>
<dbReference type="Pfam" id="PF02548">
    <property type="entry name" value="Pantoate_transf"/>
    <property type="match status" value="1"/>
</dbReference>
<gene>
    <name evidence="6" type="ORF">VNO80_25338</name>
</gene>
<name>A0AAN9LYF1_PHACN</name>
<comment type="pathway">
    <text evidence="1">Cofactor biosynthesis; (R)-pantothenate biosynthesis; (R)-pantoate from 3-methyl-2-oxobutanoate: step 1/2.</text>
</comment>
<dbReference type="AlphaFoldDB" id="A0AAN9LYF1"/>
<dbReference type="EC" id="2.1.2.11" evidence="3"/>
<evidence type="ECO:0000256" key="4">
    <source>
        <dbReference type="ARBA" id="ARBA00022679"/>
    </source>
</evidence>
<dbReference type="Proteomes" id="UP001374584">
    <property type="component" value="Unassembled WGS sequence"/>
</dbReference>
<comment type="catalytic activity">
    <reaction evidence="5">
        <text>(6R)-5,10-methylene-5,6,7,8-tetrahydrofolate + 3-methyl-2-oxobutanoate + H2O = 2-dehydropantoate + (6S)-5,6,7,8-tetrahydrofolate</text>
        <dbReference type="Rhea" id="RHEA:11824"/>
        <dbReference type="ChEBI" id="CHEBI:11561"/>
        <dbReference type="ChEBI" id="CHEBI:11851"/>
        <dbReference type="ChEBI" id="CHEBI:15377"/>
        <dbReference type="ChEBI" id="CHEBI:15636"/>
        <dbReference type="ChEBI" id="CHEBI:57453"/>
        <dbReference type="EC" id="2.1.2.11"/>
    </reaction>
</comment>
<dbReference type="PANTHER" id="PTHR20881:SF0">
    <property type="entry name" value="3-METHYL-2-OXOBUTANOATE HYDROXYMETHYLTRANSFERASE"/>
    <property type="match status" value="1"/>
</dbReference>
<accession>A0AAN9LYF1</accession>
<organism evidence="6 7">
    <name type="scientific">Phaseolus coccineus</name>
    <name type="common">Scarlet runner bean</name>
    <name type="synonym">Phaseolus multiflorus</name>
    <dbReference type="NCBI Taxonomy" id="3886"/>
    <lineage>
        <taxon>Eukaryota</taxon>
        <taxon>Viridiplantae</taxon>
        <taxon>Streptophyta</taxon>
        <taxon>Embryophyta</taxon>
        <taxon>Tracheophyta</taxon>
        <taxon>Spermatophyta</taxon>
        <taxon>Magnoliopsida</taxon>
        <taxon>eudicotyledons</taxon>
        <taxon>Gunneridae</taxon>
        <taxon>Pentapetalae</taxon>
        <taxon>rosids</taxon>
        <taxon>fabids</taxon>
        <taxon>Fabales</taxon>
        <taxon>Fabaceae</taxon>
        <taxon>Papilionoideae</taxon>
        <taxon>50 kb inversion clade</taxon>
        <taxon>NPAAA clade</taxon>
        <taxon>indigoferoid/millettioid clade</taxon>
        <taxon>Phaseoleae</taxon>
        <taxon>Phaseolus</taxon>
    </lineage>
</organism>
<dbReference type="Gene3D" id="3.20.20.60">
    <property type="entry name" value="Phosphoenolpyruvate-binding domains"/>
    <property type="match status" value="1"/>
</dbReference>
<dbReference type="PANTHER" id="PTHR20881">
    <property type="entry name" value="3-METHYL-2-OXOBUTANOATE HYDROXYMETHYLTRANSFERASE"/>
    <property type="match status" value="1"/>
</dbReference>
<evidence type="ECO:0000313" key="6">
    <source>
        <dbReference type="EMBL" id="KAK7342388.1"/>
    </source>
</evidence>
<dbReference type="InterPro" id="IPR003700">
    <property type="entry name" value="Pantoate_hydroxy_MeTrfase"/>
</dbReference>
<keyword evidence="4" id="KW-0808">Transferase</keyword>
<protein>
    <recommendedName>
        <fullName evidence="3">3-methyl-2-oxobutanoate hydroxymethyltransferase</fullName>
        <ecNumber evidence="3">2.1.2.11</ecNumber>
    </recommendedName>
</protein>